<dbReference type="InterPro" id="IPR036188">
    <property type="entry name" value="FAD/NAD-bd_sf"/>
</dbReference>
<keyword evidence="3" id="KW-0274">FAD</keyword>
<evidence type="ECO:0000259" key="4">
    <source>
        <dbReference type="Pfam" id="PF01494"/>
    </source>
</evidence>
<keyword evidence="6" id="KW-1185">Reference proteome</keyword>
<protein>
    <recommendedName>
        <fullName evidence="4">FAD-binding domain-containing protein</fullName>
    </recommendedName>
</protein>
<evidence type="ECO:0000256" key="3">
    <source>
        <dbReference type="ARBA" id="ARBA00022827"/>
    </source>
</evidence>
<gene>
    <name evidence="5" type="ORF">GCM10008932_13990</name>
</gene>
<dbReference type="Pfam" id="PF01494">
    <property type="entry name" value="FAD_binding_3"/>
    <property type="match status" value="1"/>
</dbReference>
<dbReference type="EMBL" id="BAAACW010000087">
    <property type="protein sequence ID" value="GAA0362637.1"/>
    <property type="molecule type" value="Genomic_DNA"/>
</dbReference>
<reference evidence="5 6" key="1">
    <citation type="journal article" date="2019" name="Int. J. Syst. Evol. Microbiol.">
        <title>The Global Catalogue of Microorganisms (GCM) 10K type strain sequencing project: providing services to taxonomists for standard genome sequencing and annotation.</title>
        <authorList>
            <consortium name="The Broad Institute Genomics Platform"/>
            <consortium name="The Broad Institute Genome Sequencing Center for Infectious Disease"/>
            <person name="Wu L."/>
            <person name="Ma J."/>
        </authorList>
    </citation>
    <scope>NUCLEOTIDE SEQUENCE [LARGE SCALE GENOMIC DNA]</scope>
    <source>
        <strain evidence="5 6">JCM 12662</strain>
    </source>
</reference>
<accession>A0ABN0XF36</accession>
<evidence type="ECO:0000313" key="6">
    <source>
        <dbReference type="Proteomes" id="UP001501166"/>
    </source>
</evidence>
<evidence type="ECO:0000256" key="1">
    <source>
        <dbReference type="ARBA" id="ARBA00001974"/>
    </source>
</evidence>
<evidence type="ECO:0000256" key="2">
    <source>
        <dbReference type="ARBA" id="ARBA00022630"/>
    </source>
</evidence>
<dbReference type="InterPro" id="IPR002938">
    <property type="entry name" value="FAD-bd"/>
</dbReference>
<evidence type="ECO:0000313" key="5">
    <source>
        <dbReference type="EMBL" id="GAA0362637.1"/>
    </source>
</evidence>
<feature type="domain" description="FAD-binding" evidence="4">
    <location>
        <begin position="33"/>
        <end position="74"/>
    </location>
</feature>
<dbReference type="Proteomes" id="UP001501166">
    <property type="component" value="Unassembled WGS sequence"/>
</dbReference>
<comment type="caution">
    <text evidence="5">The sequence shown here is derived from an EMBL/GenBank/DDBJ whole genome shotgun (WGS) entry which is preliminary data.</text>
</comment>
<name>A0ABN0XF36_9LACT</name>
<proteinExistence type="predicted"/>
<keyword evidence="2" id="KW-0285">Flavoprotein</keyword>
<organism evidence="5 6">
    <name type="scientific">Alkalibacterium iburiense</name>
    <dbReference type="NCBI Taxonomy" id="290589"/>
    <lineage>
        <taxon>Bacteria</taxon>
        <taxon>Bacillati</taxon>
        <taxon>Bacillota</taxon>
        <taxon>Bacilli</taxon>
        <taxon>Lactobacillales</taxon>
        <taxon>Carnobacteriaceae</taxon>
        <taxon>Alkalibacterium</taxon>
    </lineage>
</organism>
<dbReference type="InterPro" id="IPR050641">
    <property type="entry name" value="RIFMO-like"/>
</dbReference>
<dbReference type="PRINTS" id="PR00420">
    <property type="entry name" value="RNGMNOXGNASE"/>
</dbReference>
<dbReference type="RefSeq" id="WP_343755084.1">
    <property type="nucleotide sequence ID" value="NZ_BAAACW010000087.1"/>
</dbReference>
<dbReference type="PANTHER" id="PTHR43004">
    <property type="entry name" value="TRK SYSTEM POTASSIUM UPTAKE PROTEIN"/>
    <property type="match status" value="1"/>
</dbReference>
<comment type="cofactor">
    <cofactor evidence="1">
        <name>FAD</name>
        <dbReference type="ChEBI" id="CHEBI:57692"/>
    </cofactor>
</comment>
<dbReference type="SUPFAM" id="SSF51905">
    <property type="entry name" value="FAD/NAD(P)-binding domain"/>
    <property type="match status" value="1"/>
</dbReference>
<sequence length="194" mass="22332">MPLQELHAVAKEGIRVKASGSGHIEIFLIRQGTGIGDAVNLGWKLASVIQNNADSSLLNTYERERKTFAETLVSTTDRVFKQLATTQKWKQTVRDQTIPLFAQAMKRSQVVKRLVYTVLSQRYITYEPSELNQGHYGKIKAGMRLPYSHGETQEFKREDGWQLHVFQKADEALIKEWEDRGIQVVQRKWTNQTK</sequence>
<dbReference type="PANTHER" id="PTHR43004:SF19">
    <property type="entry name" value="BINDING MONOOXYGENASE, PUTATIVE (JCVI)-RELATED"/>
    <property type="match status" value="1"/>
</dbReference>
<dbReference type="Gene3D" id="3.50.50.60">
    <property type="entry name" value="FAD/NAD(P)-binding domain"/>
    <property type="match status" value="1"/>
</dbReference>